<dbReference type="Proteomes" id="UP000297245">
    <property type="component" value="Unassembled WGS sequence"/>
</dbReference>
<gene>
    <name evidence="1" type="ORF">K435DRAFT_800876</name>
</gene>
<organism evidence="1 2">
    <name type="scientific">Dendrothele bispora (strain CBS 962.96)</name>
    <dbReference type="NCBI Taxonomy" id="1314807"/>
    <lineage>
        <taxon>Eukaryota</taxon>
        <taxon>Fungi</taxon>
        <taxon>Dikarya</taxon>
        <taxon>Basidiomycota</taxon>
        <taxon>Agaricomycotina</taxon>
        <taxon>Agaricomycetes</taxon>
        <taxon>Agaricomycetidae</taxon>
        <taxon>Agaricales</taxon>
        <taxon>Agaricales incertae sedis</taxon>
        <taxon>Dendrothele</taxon>
    </lineage>
</organism>
<dbReference type="EMBL" id="ML179293">
    <property type="protein sequence ID" value="THU91961.1"/>
    <property type="molecule type" value="Genomic_DNA"/>
</dbReference>
<sequence>MQANPPNPQLDQKPPSQSVLYMTELVQMIVDAVAGDSSPKSLSQRHLKTISLVSREWRAAARRQRLFHTITLDSKEDSDLRLLNYPQNDDPRLPLVSPQKVIVESGRPKYYNFSRVEHDRRQILDVGNESETSQVFSTLPQLTRVELLRTIKELEWAIYQDWVPQSTPGVIRLFQAFQAGGGVTTLVLNTDKIFNLEQVKYLISFCAPLRKLEVRKVPRSITFDAATTAATAAAGGVVIFANEAANNPYNLGNLEVLNLSPPTNLESCDWIVTLFSDSLQPPSSLKSLSVGNMSPGRFLELMDMVSSSLEYLSVRTEMSGQKDIPNFDRLSPLPSLLSLNINIGRDINPATESDRAREPVPASAFSWSRIFIFELLQAPLLESITFSCTLNDPEDLVIRIVHSMHQHQQQEEQHGDRGETIREWVHLLKNPQNLRDGSSRFPRLRKVVFSLLVCQSENRVELERRNNIRRNLQAVFDEPDHNGGGDDGRESEPIMIDLEWVVFVPDDFPSLTMTEFTEDDYTPPEPESFVLPQLTYHRRCYVYAVQPVRPTFLLYRTIETIVPERKIEKEKRNFLFRTVNDCRWFPLKHILRLRNYSKVPTFQLLTLKASKFEQIPCLIKVFPTDTQSRRKQPDEKVSGRRSSH</sequence>
<proteinExistence type="predicted"/>
<evidence type="ECO:0000313" key="2">
    <source>
        <dbReference type="Proteomes" id="UP000297245"/>
    </source>
</evidence>
<accession>A0A4S8LRR9</accession>
<name>A0A4S8LRR9_DENBC</name>
<protein>
    <submittedName>
        <fullName evidence="1">Uncharacterized protein</fullName>
    </submittedName>
</protein>
<reference evidence="1 2" key="1">
    <citation type="journal article" date="2019" name="Nat. Ecol. Evol.">
        <title>Megaphylogeny resolves global patterns of mushroom evolution.</title>
        <authorList>
            <person name="Varga T."/>
            <person name="Krizsan K."/>
            <person name="Foldi C."/>
            <person name="Dima B."/>
            <person name="Sanchez-Garcia M."/>
            <person name="Sanchez-Ramirez S."/>
            <person name="Szollosi G.J."/>
            <person name="Szarkandi J.G."/>
            <person name="Papp V."/>
            <person name="Albert L."/>
            <person name="Andreopoulos W."/>
            <person name="Angelini C."/>
            <person name="Antonin V."/>
            <person name="Barry K.W."/>
            <person name="Bougher N.L."/>
            <person name="Buchanan P."/>
            <person name="Buyck B."/>
            <person name="Bense V."/>
            <person name="Catcheside P."/>
            <person name="Chovatia M."/>
            <person name="Cooper J."/>
            <person name="Damon W."/>
            <person name="Desjardin D."/>
            <person name="Finy P."/>
            <person name="Geml J."/>
            <person name="Haridas S."/>
            <person name="Hughes K."/>
            <person name="Justo A."/>
            <person name="Karasinski D."/>
            <person name="Kautmanova I."/>
            <person name="Kiss B."/>
            <person name="Kocsube S."/>
            <person name="Kotiranta H."/>
            <person name="LaButti K.M."/>
            <person name="Lechner B.E."/>
            <person name="Liimatainen K."/>
            <person name="Lipzen A."/>
            <person name="Lukacs Z."/>
            <person name="Mihaltcheva S."/>
            <person name="Morgado L.N."/>
            <person name="Niskanen T."/>
            <person name="Noordeloos M.E."/>
            <person name="Ohm R.A."/>
            <person name="Ortiz-Santana B."/>
            <person name="Ovrebo C."/>
            <person name="Racz N."/>
            <person name="Riley R."/>
            <person name="Savchenko A."/>
            <person name="Shiryaev A."/>
            <person name="Soop K."/>
            <person name="Spirin V."/>
            <person name="Szebenyi C."/>
            <person name="Tomsovsky M."/>
            <person name="Tulloss R.E."/>
            <person name="Uehling J."/>
            <person name="Grigoriev I.V."/>
            <person name="Vagvolgyi C."/>
            <person name="Papp T."/>
            <person name="Martin F.M."/>
            <person name="Miettinen O."/>
            <person name="Hibbett D.S."/>
            <person name="Nagy L.G."/>
        </authorList>
    </citation>
    <scope>NUCLEOTIDE SEQUENCE [LARGE SCALE GENOMIC DNA]</scope>
    <source>
        <strain evidence="1 2">CBS 962.96</strain>
    </source>
</reference>
<keyword evidence="2" id="KW-1185">Reference proteome</keyword>
<dbReference type="AlphaFoldDB" id="A0A4S8LRR9"/>
<evidence type="ECO:0000313" key="1">
    <source>
        <dbReference type="EMBL" id="THU91961.1"/>
    </source>
</evidence>